<dbReference type="SMART" id="SM00912">
    <property type="entry name" value="Haemagg_act"/>
    <property type="match status" value="1"/>
</dbReference>
<dbReference type="NCBIfam" id="TIGR01901">
    <property type="entry name" value="adhes_NPXG"/>
    <property type="match status" value="1"/>
</dbReference>
<evidence type="ECO:0000256" key="1">
    <source>
        <dbReference type="ARBA" id="ARBA00004613"/>
    </source>
</evidence>
<comment type="subcellular location">
    <subcellularLocation>
        <location evidence="1">Secreted</location>
    </subcellularLocation>
</comment>
<evidence type="ECO:0000256" key="5">
    <source>
        <dbReference type="SAM" id="Phobius"/>
    </source>
</evidence>
<dbReference type="EMBL" id="CP117451">
    <property type="protein sequence ID" value="WLH02187.1"/>
    <property type="molecule type" value="Genomic_DNA"/>
</dbReference>
<keyword evidence="5" id="KW-0812">Transmembrane</keyword>
<feature type="domain" description="Filamentous haemagglutinin FhaB/tRNA nuclease CdiA-like TPS" evidence="6">
    <location>
        <begin position="52"/>
        <end position="164"/>
    </location>
</feature>
<dbReference type="PANTHER" id="PTHR12338">
    <property type="entry name" value="AUTOTRANSPORTER"/>
    <property type="match status" value="1"/>
</dbReference>
<keyword evidence="3" id="KW-0732">Signal</keyword>
<keyword evidence="5" id="KW-1133">Transmembrane helix</keyword>
<evidence type="ECO:0000313" key="7">
    <source>
        <dbReference type="EMBL" id="WLH02187.1"/>
    </source>
</evidence>
<dbReference type="RefSeq" id="WP_305469794.1">
    <property type="nucleotide sequence ID" value="NZ_CP117451.1"/>
</dbReference>
<keyword evidence="2" id="KW-0964">Secreted</keyword>
<protein>
    <submittedName>
        <fullName evidence="7">Filamentous hemagglutinin N-terminal domain-containing protein</fullName>
    </submittedName>
</protein>
<gene>
    <name evidence="7" type="ORF">PSH92_04780</name>
</gene>
<feature type="compositionally biased region" description="Low complexity" evidence="4">
    <location>
        <begin position="2476"/>
        <end position="2497"/>
    </location>
</feature>
<keyword evidence="5" id="KW-0472">Membrane</keyword>
<dbReference type="InterPro" id="IPR011050">
    <property type="entry name" value="Pectin_lyase_fold/virulence"/>
</dbReference>
<dbReference type="Proteomes" id="UP001224838">
    <property type="component" value="Chromosome"/>
</dbReference>
<evidence type="ECO:0000256" key="3">
    <source>
        <dbReference type="ARBA" id="ARBA00022729"/>
    </source>
</evidence>
<dbReference type="InterPro" id="IPR050909">
    <property type="entry name" value="Bact_Autotransporter_VF"/>
</dbReference>
<proteinExistence type="predicted"/>
<feature type="region of interest" description="Disordered" evidence="4">
    <location>
        <begin position="2476"/>
        <end position="2506"/>
    </location>
</feature>
<dbReference type="InterPro" id="IPR008638">
    <property type="entry name" value="FhaB/CdiA-like_TPS"/>
</dbReference>
<accession>A0ABY9FF53</accession>
<organism evidence="7 8">
    <name type="scientific">Pseudomonas beijingensis</name>
    <dbReference type="NCBI Taxonomy" id="2954101"/>
    <lineage>
        <taxon>Bacteria</taxon>
        <taxon>Pseudomonadati</taxon>
        <taxon>Pseudomonadota</taxon>
        <taxon>Gammaproteobacteria</taxon>
        <taxon>Pseudomonadales</taxon>
        <taxon>Pseudomonadaceae</taxon>
        <taxon>Pseudomonas</taxon>
    </lineage>
</organism>
<reference evidence="7 8" key="1">
    <citation type="submission" date="2023-02" db="EMBL/GenBank/DDBJ databases">
        <title>Evolution of Hrp T3SS in non-pathogenic Pseudomonas fluorescens.</title>
        <authorList>
            <person name="Liao K."/>
            <person name="Wei H."/>
            <person name="Gu Y."/>
        </authorList>
    </citation>
    <scope>NUCLEOTIDE SEQUENCE [LARGE SCALE GENOMIC DNA]</scope>
    <source>
        <strain evidence="7 8">FP2034</strain>
    </source>
</reference>
<evidence type="ECO:0000256" key="2">
    <source>
        <dbReference type="ARBA" id="ARBA00022525"/>
    </source>
</evidence>
<evidence type="ECO:0000259" key="6">
    <source>
        <dbReference type="SMART" id="SM00912"/>
    </source>
</evidence>
<feature type="transmembrane region" description="Helical" evidence="5">
    <location>
        <begin position="34"/>
        <end position="55"/>
    </location>
</feature>
<dbReference type="Pfam" id="PF13018">
    <property type="entry name" value="ESPR"/>
    <property type="match status" value="1"/>
</dbReference>
<dbReference type="Pfam" id="PF05860">
    <property type="entry name" value="TPS"/>
    <property type="match status" value="1"/>
</dbReference>
<dbReference type="SUPFAM" id="SSF51126">
    <property type="entry name" value="Pectin lyase-like"/>
    <property type="match status" value="1"/>
</dbReference>
<dbReference type="Gene3D" id="2.160.20.10">
    <property type="entry name" value="Single-stranded right-handed beta-helix, Pectin lyase-like"/>
    <property type="match status" value="1"/>
</dbReference>
<evidence type="ECO:0000313" key="8">
    <source>
        <dbReference type="Proteomes" id="UP001224838"/>
    </source>
</evidence>
<dbReference type="InterPro" id="IPR012334">
    <property type="entry name" value="Pectin_lyas_fold"/>
</dbReference>
<sequence length="2544" mass="254249">MNRVYRVVWNAVMGAWQVASELVKSQGKDKSRQSLSLVIGVGSGVFASVAAAGGLPSGGNIVAGNGSVHQNGNNMAIHQGSDKLAIDWQSFSIGKGNTVQFFQPGAASVALNRVLGSDVSVIQGALKANGKVFLVNPNGVLFTPSAQVDVGGLVASTLNLSTEDFLAGNYRFSGDSAASVVNQGNINAAQGGTIALIAAKIVNEGNITAHKGNVLLGAGRVVTLDLGGPVQLEVKEGALQALIENGGAIRADAGRILLTARAAETLASTVINNTGLIEARSLDIGENGLVTLMGDQGGVQVAGRIDVSSDTGKGGKIVVTGDHVAIKGGAELDATGAKGGGEIYVGGSWQGKDPAIKQASQTTIAAGAVLDASATDNGKGGTVVAWSDVKKPGSVTRVDGTLKATGGAKGGDGGKIETSGAKLAVSKAADASAKNGKGGLWLLDPDSVTVGPGNGGLTGGTNGTDATVGFNAIDTALAGGTDVAIKADNSIHWNGDYTPTSISGERTLTLQSGHNDVGTGRYVFGNIFLNGDIDASGAGNGNSLALIFNGKMALNTDVSLKSNGGNVVFAGVVDSDAVANNRQLRVDAGSGSIIFSDMVGGNSALGALYATTSGAGKTFINGAKVFTSGEQVYTGAVELGTSQFLNADFENGLVGWKTSIAQFFTGVTVVEGVVSPDDPTLPTTSPTNGNAPSVSPGDQGDMNYKPLTPVAAAGQGKDGGAALLLGTENNSNCLNAPAGCIMRGPSVVSEGTVSLAAGESVSFDYKPVAGGDTYDVFGYLLNVNTGEYQIILNETGNGTGAVNWQTHTATADRAGTYKFVFVSGSFDQTAGKQVGGSLYVDNIKTNTSGSKGLQGSSITFNGSLNSTDNNLAIKADDINFNGGAGSVTGNGSIALETNTPSKNIAVGGSTGDAPGSLELTGTDINALGDGFTSVKIGGADMTGDISIIEATRINDNLILDAGTGNIHINDQLTVADAPGTGNDDNKPAPVLALQSNGGKIDQTAGGAIVADGLVLLGDGAVHDLDDAANDVNTIASDTGTVSFADVDDLTVGVVTIPDSQTPANPQGVPVAGMTQTGDLNLVADKLTVGQALLTQGDTSLTADEIDLAASVAGGGSLTLKQKTDGLDIHLGGSDDPEVTGPNDPLVLSDADLANIQDGFDKVTIGNDKTRNITVDDEGATFKDDLALIANGVLDLLGDLALKDPEGTDEDGTTGKGLTLSVDAGKGATQATGATITADELALRGEGDFNLGNGGHDVGVIAADVGSLKFTGNGNLTVGVVDGTVGITSDEAVTLKTDHDLTLAKGITIENGPRDDVSQGQTRADDIITLEVAGKTTQSGDAGAKLDASGLVLLGGNYALGNTGNVIGDIASEAGKVQFNNSGDLKVGSLIATHADGTQTTITGVNNTGDVSIGTQGNLAINEGLATSGNVFLNVDGKTTQNAKGNIIADGLALNGGDFELRNNGNVVGDIASEAGKVAFNNTGNLKVGTLTETDGDGNVVKTTTGVNNTGDVSVGTVGDLAINEGLATSGNVFLNVDGKTTQDGNGNITADGLALNGGDFELRNNGNVVGDIASEAGKVAFNNTGNLKVGTLTETDGNGNVVKTTTGVNNTGDVSIGTVGDLAINEGLATSGNVFLNVDGKTTQNAKGNITADGLALNGGDFELRNKGNVVGDIASEAGKVAFNNTGNLKVGTLTETDGDGNLIKTTTGVNNTGDVSIGTEGNLAINEGLATSGNVFLNVDGKTTQDSNGNITADGLALNGGDFELRNNGNVVGDIASEAGKVAFNNTGNLKVGTLTETDGNGNVVKTTTGVNNTGDVSIGTVGDLAINEGLATSGNVFLNVDGKTTQNAKGNITADGLALNGGDFELRNKGNVVGDIASEAGKVAFNNTGNLKVGTLTETDGNGNLVKITTGVNNTGDVSIGTAGDLAINEGLATSGNVFLNVDGKTSQNAKGNITADGLALNGGDFELRNNGNVVGDIASKAGKVAFNNTGNLKVGTLTEIDGNGNLVKTTTGVNNTGDVSIGTQGNLAINEALGTSGNVFLNVDGKTTQNAKGNITADGLALNGGDFELRNNGNIVGDIASKAGKVAFNNTGNLKVGTLTETDGNGNLIKTTGVNNTGDVSIGTQGNLAINEALATSGNVFLNIDGKTTQNAKGNITADGLALKGGNFDLRNASNWVGDIASRAKDVSFVNRSDVTVGRLTETALDGTQLDQIVGIGNTGKVQVVTTTGNITLAENVSTTSNASDAIVLNAGQSASAGVAAGGDVKAGAGVTVSTGAGGRAVIYTGSLAGSTRVVDVVGSGSGNFRYNSDEQQSNFGRALGSTGVHAVYREQPVLVVSTNGSTTQTKPFDGQTTFNGGGIAGYDANGLWNGDTKQMLGNPRYSVGTQGPGSHLINIGGLADLGYLIVSNPANANLTVTPSVDYDAVRQSVADATRVGAQVTSPHAPELNPAQPKPADWSDYGIDDGGLLLVDQGGTRANGAGNGDGDSAAQAESADSERELAGNVCSDGGVSGGSACAAYPPQTVFVVRGGVRLPSLAMRP</sequence>
<dbReference type="PANTHER" id="PTHR12338:SF8">
    <property type="entry name" value="HEME_HEMOPEXIN-BINDING PROTEIN"/>
    <property type="match status" value="1"/>
</dbReference>
<feature type="compositionally biased region" description="Low complexity" evidence="4">
    <location>
        <begin position="676"/>
        <end position="687"/>
    </location>
</feature>
<evidence type="ECO:0000256" key="4">
    <source>
        <dbReference type="SAM" id="MobiDB-lite"/>
    </source>
</evidence>
<keyword evidence="8" id="KW-1185">Reference proteome</keyword>
<name>A0ABY9FF53_9PSED</name>
<dbReference type="InterPro" id="IPR024973">
    <property type="entry name" value="ESPR"/>
</dbReference>
<feature type="region of interest" description="Disordered" evidence="4">
    <location>
        <begin position="676"/>
        <end position="702"/>
    </location>
</feature>